<keyword evidence="2 5" id="KW-0812">Transmembrane</keyword>
<evidence type="ECO:0000256" key="4">
    <source>
        <dbReference type="ARBA" id="ARBA00023136"/>
    </source>
</evidence>
<evidence type="ECO:0000256" key="1">
    <source>
        <dbReference type="ARBA" id="ARBA00004141"/>
    </source>
</evidence>
<protein>
    <submittedName>
        <fullName evidence="6">RTA1 domain protein</fullName>
    </submittedName>
</protein>
<reference evidence="6 7" key="1">
    <citation type="journal article" date="2012" name="BMC Genomics">
        <title>Sequencing the genome of Marssonina brunnea reveals fungus-poplar co-evolution.</title>
        <authorList>
            <person name="Zhu S."/>
            <person name="Cao Y.-Z."/>
            <person name="Jiang C."/>
            <person name="Tan B.-Y."/>
            <person name="Wang Z."/>
            <person name="Feng S."/>
            <person name="Zhang L."/>
            <person name="Su X.-H."/>
            <person name="Brejova B."/>
            <person name="Vinar T."/>
            <person name="Xu M."/>
            <person name="Wang M.-X."/>
            <person name="Zhang S.-G."/>
            <person name="Huang M.-R."/>
            <person name="Wu R."/>
            <person name="Zhou Y."/>
        </authorList>
    </citation>
    <scope>NUCLEOTIDE SEQUENCE [LARGE SCALE GENOMIC DNA]</scope>
    <source>
        <strain evidence="6 7">MB_m1</strain>
    </source>
</reference>
<proteinExistence type="predicted"/>
<dbReference type="FunCoup" id="K1XY56">
    <property type="interactions" value="24"/>
</dbReference>
<dbReference type="PANTHER" id="PTHR31465:SF35">
    <property type="entry name" value="RTA1 DOMAIN PROTEIN-RELATED"/>
    <property type="match status" value="1"/>
</dbReference>
<feature type="transmembrane region" description="Helical" evidence="5">
    <location>
        <begin position="62"/>
        <end position="80"/>
    </location>
</feature>
<keyword evidence="7" id="KW-1185">Reference proteome</keyword>
<sequence length="302" mass="33023">MASSTLPSVTQSATAVASASTAPHKAFAYYQYDPSVPAAAIFTVLFLVTTAFHCLQAFRKRTFFFIPLIVGGFFEWIGYITRILAHYNMDSKGIFITQTLLLLLPPSLFAASIYMVLGRLILYTQGESMAPIRASLLTKIFVAGDALSFLVQAGGGSMMASADRQALGKNLVIIGLVLQILFFGLFVITSMIFHRRMTTSPTIAALEAPWQKYMYALYAASLLIFIRSVFRIFEFAGGHDGKLMSTEVYIYIFDAALMLGVMVVFNVVHPGAIIGRREEMKGAMPLGGLESGSESFLGGPRR</sequence>
<evidence type="ECO:0000256" key="3">
    <source>
        <dbReference type="ARBA" id="ARBA00022989"/>
    </source>
</evidence>
<dbReference type="PANTHER" id="PTHR31465">
    <property type="entry name" value="PROTEIN RTA1-RELATED"/>
    <property type="match status" value="1"/>
</dbReference>
<evidence type="ECO:0000256" key="5">
    <source>
        <dbReference type="SAM" id="Phobius"/>
    </source>
</evidence>
<gene>
    <name evidence="6" type="ORF">MBM_04103</name>
</gene>
<dbReference type="GeneID" id="18760038"/>
<dbReference type="OMA" id="RAKAHFD"/>
<dbReference type="RefSeq" id="XP_007291992.1">
    <property type="nucleotide sequence ID" value="XM_007291930.1"/>
</dbReference>
<feature type="transmembrane region" description="Helical" evidence="5">
    <location>
        <begin position="35"/>
        <end position="55"/>
    </location>
</feature>
<dbReference type="OrthoDB" id="3358017at2759"/>
<organism evidence="6 7">
    <name type="scientific">Marssonina brunnea f. sp. multigermtubi (strain MB_m1)</name>
    <name type="common">Marssonina leaf spot fungus</name>
    <dbReference type="NCBI Taxonomy" id="1072389"/>
    <lineage>
        <taxon>Eukaryota</taxon>
        <taxon>Fungi</taxon>
        <taxon>Dikarya</taxon>
        <taxon>Ascomycota</taxon>
        <taxon>Pezizomycotina</taxon>
        <taxon>Leotiomycetes</taxon>
        <taxon>Helotiales</taxon>
        <taxon>Drepanopezizaceae</taxon>
        <taxon>Drepanopeziza</taxon>
    </lineage>
</organism>
<evidence type="ECO:0000313" key="7">
    <source>
        <dbReference type="Proteomes" id="UP000006753"/>
    </source>
</evidence>
<comment type="subcellular location">
    <subcellularLocation>
        <location evidence="1">Membrane</location>
        <topology evidence="1">Multi-pass membrane protein</topology>
    </subcellularLocation>
</comment>
<feature type="transmembrane region" description="Helical" evidence="5">
    <location>
        <begin position="213"/>
        <end position="233"/>
    </location>
</feature>
<dbReference type="HOGENOM" id="CLU_033465_3_1_1"/>
<evidence type="ECO:0000313" key="6">
    <source>
        <dbReference type="EMBL" id="EKD17734.1"/>
    </source>
</evidence>
<dbReference type="InParanoid" id="K1XY56"/>
<dbReference type="KEGG" id="mbe:MBM_04103"/>
<dbReference type="Pfam" id="PF04479">
    <property type="entry name" value="RTA1"/>
    <property type="match status" value="1"/>
</dbReference>
<accession>K1XY56</accession>
<feature type="transmembrane region" description="Helical" evidence="5">
    <location>
        <begin position="171"/>
        <end position="193"/>
    </location>
</feature>
<keyword evidence="3 5" id="KW-1133">Transmembrane helix</keyword>
<dbReference type="EMBL" id="JH921435">
    <property type="protein sequence ID" value="EKD17734.1"/>
    <property type="molecule type" value="Genomic_DNA"/>
</dbReference>
<feature type="transmembrane region" description="Helical" evidence="5">
    <location>
        <begin position="134"/>
        <end position="151"/>
    </location>
</feature>
<evidence type="ECO:0000256" key="2">
    <source>
        <dbReference type="ARBA" id="ARBA00022692"/>
    </source>
</evidence>
<dbReference type="GO" id="GO:0016020">
    <property type="term" value="C:membrane"/>
    <property type="evidence" value="ECO:0007669"/>
    <property type="project" value="UniProtKB-SubCell"/>
</dbReference>
<dbReference type="AlphaFoldDB" id="K1XY56"/>
<feature type="transmembrane region" description="Helical" evidence="5">
    <location>
        <begin position="248"/>
        <end position="268"/>
    </location>
</feature>
<dbReference type="InterPro" id="IPR007568">
    <property type="entry name" value="RTA1"/>
</dbReference>
<dbReference type="Proteomes" id="UP000006753">
    <property type="component" value="Unassembled WGS sequence"/>
</dbReference>
<keyword evidence="4 5" id="KW-0472">Membrane</keyword>
<dbReference type="eggNOG" id="ENOG502SK3S">
    <property type="taxonomic scope" value="Eukaryota"/>
</dbReference>
<name>K1XY56_MARBU</name>
<feature type="transmembrane region" description="Helical" evidence="5">
    <location>
        <begin position="100"/>
        <end position="122"/>
    </location>
</feature>